<sequence>MSHLTLPQRYGISILKEQKPSMSAIADKVGTSIDHLQGAQKEFRWAQRRVQG</sequence>
<proteinExistence type="predicted"/>
<name>A0A3B0T1Q5_9ZZZZ</name>
<gene>
    <name evidence="1" type="ORF">MNBD_BACTEROID03-2254</name>
</gene>
<accession>A0A3B0T1Q5</accession>
<dbReference type="AlphaFoldDB" id="A0A3B0T1Q5"/>
<protein>
    <submittedName>
        <fullName evidence="1">Uncharacterized protein</fullName>
    </submittedName>
</protein>
<reference evidence="1" key="1">
    <citation type="submission" date="2018-06" db="EMBL/GenBank/DDBJ databases">
        <authorList>
            <person name="Zhirakovskaya E."/>
        </authorList>
    </citation>
    <scope>NUCLEOTIDE SEQUENCE</scope>
</reference>
<organism evidence="1">
    <name type="scientific">hydrothermal vent metagenome</name>
    <dbReference type="NCBI Taxonomy" id="652676"/>
    <lineage>
        <taxon>unclassified sequences</taxon>
        <taxon>metagenomes</taxon>
        <taxon>ecological metagenomes</taxon>
    </lineage>
</organism>
<dbReference type="EMBL" id="UOEL01000091">
    <property type="protein sequence ID" value="VAW12671.1"/>
    <property type="molecule type" value="Genomic_DNA"/>
</dbReference>
<evidence type="ECO:0000313" key="1">
    <source>
        <dbReference type="EMBL" id="VAW12671.1"/>
    </source>
</evidence>